<dbReference type="PANTHER" id="PTHR46300:SF2">
    <property type="entry name" value="CYTOCHROME P450 MONOOXYGENASE ALNH-RELATED"/>
    <property type="match status" value="1"/>
</dbReference>
<keyword evidence="10 14" id="KW-0408">Iron</keyword>
<evidence type="ECO:0000256" key="8">
    <source>
        <dbReference type="ARBA" id="ARBA00022989"/>
    </source>
</evidence>
<dbReference type="PRINTS" id="PR00463">
    <property type="entry name" value="EP450I"/>
</dbReference>
<feature type="binding site" description="axial binding residue" evidence="14">
    <location>
        <position position="446"/>
    </location>
    <ligand>
        <name>heme</name>
        <dbReference type="ChEBI" id="CHEBI:30413"/>
    </ligand>
    <ligandPart>
        <name>Fe</name>
        <dbReference type="ChEBI" id="CHEBI:18248"/>
    </ligandPart>
</feature>
<comment type="similarity">
    <text evidence="4 15">Belongs to the cytochrome P450 family.</text>
</comment>
<evidence type="ECO:0000256" key="15">
    <source>
        <dbReference type="RuleBase" id="RU000461"/>
    </source>
</evidence>
<accession>A0AAD7CN28</accession>
<evidence type="ECO:0000256" key="6">
    <source>
        <dbReference type="ARBA" id="ARBA00022692"/>
    </source>
</evidence>
<dbReference type="GO" id="GO:0016020">
    <property type="term" value="C:membrane"/>
    <property type="evidence" value="ECO:0007669"/>
    <property type="project" value="UniProtKB-SubCell"/>
</dbReference>
<dbReference type="EMBL" id="JARKIE010000325">
    <property type="protein sequence ID" value="KAJ7654235.1"/>
    <property type="molecule type" value="Genomic_DNA"/>
</dbReference>
<evidence type="ECO:0000256" key="3">
    <source>
        <dbReference type="ARBA" id="ARBA00005179"/>
    </source>
</evidence>
<comment type="pathway">
    <text evidence="3">Secondary metabolite biosynthesis.</text>
</comment>
<evidence type="ECO:0000256" key="2">
    <source>
        <dbReference type="ARBA" id="ARBA00004167"/>
    </source>
</evidence>
<dbReference type="GO" id="GO:0005506">
    <property type="term" value="F:iron ion binding"/>
    <property type="evidence" value="ECO:0007669"/>
    <property type="project" value="InterPro"/>
</dbReference>
<dbReference type="GO" id="GO:0020037">
    <property type="term" value="F:heme binding"/>
    <property type="evidence" value="ECO:0007669"/>
    <property type="project" value="InterPro"/>
</dbReference>
<evidence type="ECO:0000256" key="13">
    <source>
        <dbReference type="ARBA" id="ARBA00023180"/>
    </source>
</evidence>
<name>A0AAD7CN28_MYCRO</name>
<dbReference type="Pfam" id="PF00067">
    <property type="entry name" value="p450"/>
    <property type="match status" value="1"/>
</dbReference>
<dbReference type="AlphaFoldDB" id="A0AAD7CN28"/>
<keyword evidence="5 14" id="KW-0349">Heme</keyword>
<evidence type="ECO:0000256" key="11">
    <source>
        <dbReference type="ARBA" id="ARBA00023033"/>
    </source>
</evidence>
<dbReference type="PROSITE" id="PS00086">
    <property type="entry name" value="CYTOCHROME_P450"/>
    <property type="match status" value="1"/>
</dbReference>
<dbReference type="InterPro" id="IPR036396">
    <property type="entry name" value="Cyt_P450_sf"/>
</dbReference>
<evidence type="ECO:0000256" key="4">
    <source>
        <dbReference type="ARBA" id="ARBA00010617"/>
    </source>
</evidence>
<evidence type="ECO:0000256" key="10">
    <source>
        <dbReference type="ARBA" id="ARBA00023004"/>
    </source>
</evidence>
<dbReference type="GO" id="GO:0004497">
    <property type="term" value="F:monooxygenase activity"/>
    <property type="evidence" value="ECO:0007669"/>
    <property type="project" value="UniProtKB-KW"/>
</dbReference>
<comment type="cofactor">
    <cofactor evidence="1 14">
        <name>heme</name>
        <dbReference type="ChEBI" id="CHEBI:30413"/>
    </cofactor>
</comment>
<protein>
    <submittedName>
        <fullName evidence="16">Cytochrome P450</fullName>
    </submittedName>
</protein>
<evidence type="ECO:0000256" key="12">
    <source>
        <dbReference type="ARBA" id="ARBA00023136"/>
    </source>
</evidence>
<dbReference type="PANTHER" id="PTHR46300">
    <property type="entry name" value="P450, PUTATIVE (EUROFUNG)-RELATED-RELATED"/>
    <property type="match status" value="1"/>
</dbReference>
<dbReference type="PRINTS" id="PR00385">
    <property type="entry name" value="P450"/>
</dbReference>
<sequence length="515" mass="58220">MNAVWFDYDGQIEYLNHITSCSSLSDKDGNSIPAGPRGLPIVGSFPFLTQYPELMLDRWAKRFGKLYLIWLGNQLFVIVSSPAIVKDLIVTNGAVFSSRKEMFIKSRTVFAGRGITATPYDDRWRKHRRIATTWLNQRAVDSYTLILDQEATVLVKAMYQESKAGAVPINPQPHAGRASLNNMLSIVFGFRAGSIYHPLVAQALRLSREFMSLTGPVSNLVDFLPRMQTIPTVMRTRGRRLHQDLVDTYGGLIKDIGHRMQMGETVPDCLAKTILNTQEEEQLDHVDMSILASAFMIGGVETTAAIMQWFSALIPAYPEIQKKAQAELDRVVGRDRLPTVEDEKNLPYCHAIIKEVERCHNPFWLGTPHVVTQDFTYKGQFIPKDTVVVLNTWTMHHDPSRHPDPNSFNPERYRDLADSLTSADSANLADPYQRDHWMFGAGRRICPGMIVAEREIWLAISRMLWAFTMESLPDEPIDLKEYDGLSGRSPVPFRINLIPRHANVAKVLGLEEVPA</sequence>
<keyword evidence="17" id="KW-1185">Reference proteome</keyword>
<keyword evidence="11 15" id="KW-0503">Monooxygenase</keyword>
<gene>
    <name evidence="16" type="ORF">B0H17DRAFT_1267133</name>
</gene>
<comment type="caution">
    <text evidence="16">The sequence shown here is derived from an EMBL/GenBank/DDBJ whole genome shotgun (WGS) entry which is preliminary data.</text>
</comment>
<dbReference type="InterPro" id="IPR002401">
    <property type="entry name" value="Cyt_P450_E_grp-I"/>
</dbReference>
<keyword evidence="13" id="KW-0325">Glycoprotein</keyword>
<evidence type="ECO:0000256" key="1">
    <source>
        <dbReference type="ARBA" id="ARBA00001971"/>
    </source>
</evidence>
<evidence type="ECO:0000256" key="5">
    <source>
        <dbReference type="ARBA" id="ARBA00022617"/>
    </source>
</evidence>
<dbReference type="Gene3D" id="1.10.630.10">
    <property type="entry name" value="Cytochrome P450"/>
    <property type="match status" value="1"/>
</dbReference>
<keyword evidence="9 15" id="KW-0560">Oxidoreductase</keyword>
<organism evidence="16 17">
    <name type="scientific">Mycena rosella</name>
    <name type="common">Pink bonnet</name>
    <name type="synonym">Agaricus rosellus</name>
    <dbReference type="NCBI Taxonomy" id="1033263"/>
    <lineage>
        <taxon>Eukaryota</taxon>
        <taxon>Fungi</taxon>
        <taxon>Dikarya</taxon>
        <taxon>Basidiomycota</taxon>
        <taxon>Agaricomycotina</taxon>
        <taxon>Agaricomycetes</taxon>
        <taxon>Agaricomycetidae</taxon>
        <taxon>Agaricales</taxon>
        <taxon>Marasmiineae</taxon>
        <taxon>Mycenaceae</taxon>
        <taxon>Mycena</taxon>
    </lineage>
</organism>
<evidence type="ECO:0000256" key="9">
    <source>
        <dbReference type="ARBA" id="ARBA00023002"/>
    </source>
</evidence>
<dbReference type="CDD" id="cd11065">
    <property type="entry name" value="CYP64-like"/>
    <property type="match status" value="1"/>
</dbReference>
<evidence type="ECO:0000256" key="14">
    <source>
        <dbReference type="PIRSR" id="PIRSR602401-1"/>
    </source>
</evidence>
<evidence type="ECO:0000313" key="16">
    <source>
        <dbReference type="EMBL" id="KAJ7654235.1"/>
    </source>
</evidence>
<comment type="subcellular location">
    <subcellularLocation>
        <location evidence="2">Membrane</location>
        <topology evidence="2">Single-pass membrane protein</topology>
    </subcellularLocation>
</comment>
<dbReference type="InterPro" id="IPR050364">
    <property type="entry name" value="Cytochrome_P450_fung"/>
</dbReference>
<reference evidence="16" key="1">
    <citation type="submission" date="2023-03" db="EMBL/GenBank/DDBJ databases">
        <title>Massive genome expansion in bonnet fungi (Mycena s.s.) driven by repeated elements and novel gene families across ecological guilds.</title>
        <authorList>
            <consortium name="Lawrence Berkeley National Laboratory"/>
            <person name="Harder C.B."/>
            <person name="Miyauchi S."/>
            <person name="Viragh M."/>
            <person name="Kuo A."/>
            <person name="Thoen E."/>
            <person name="Andreopoulos B."/>
            <person name="Lu D."/>
            <person name="Skrede I."/>
            <person name="Drula E."/>
            <person name="Henrissat B."/>
            <person name="Morin E."/>
            <person name="Kohler A."/>
            <person name="Barry K."/>
            <person name="LaButti K."/>
            <person name="Morin E."/>
            <person name="Salamov A."/>
            <person name="Lipzen A."/>
            <person name="Mereny Z."/>
            <person name="Hegedus B."/>
            <person name="Baldrian P."/>
            <person name="Stursova M."/>
            <person name="Weitz H."/>
            <person name="Taylor A."/>
            <person name="Grigoriev I.V."/>
            <person name="Nagy L.G."/>
            <person name="Martin F."/>
            <person name="Kauserud H."/>
        </authorList>
    </citation>
    <scope>NUCLEOTIDE SEQUENCE</scope>
    <source>
        <strain evidence="16">CBHHK067</strain>
    </source>
</reference>
<keyword evidence="12" id="KW-0472">Membrane</keyword>
<evidence type="ECO:0000256" key="7">
    <source>
        <dbReference type="ARBA" id="ARBA00022723"/>
    </source>
</evidence>
<dbReference type="InterPro" id="IPR017972">
    <property type="entry name" value="Cyt_P450_CS"/>
</dbReference>
<dbReference type="SUPFAM" id="SSF48264">
    <property type="entry name" value="Cytochrome P450"/>
    <property type="match status" value="1"/>
</dbReference>
<proteinExistence type="inferred from homology"/>
<dbReference type="Proteomes" id="UP001221757">
    <property type="component" value="Unassembled WGS sequence"/>
</dbReference>
<keyword evidence="8" id="KW-1133">Transmembrane helix</keyword>
<evidence type="ECO:0000313" key="17">
    <source>
        <dbReference type="Proteomes" id="UP001221757"/>
    </source>
</evidence>
<dbReference type="GO" id="GO:0016705">
    <property type="term" value="F:oxidoreductase activity, acting on paired donors, with incorporation or reduction of molecular oxygen"/>
    <property type="evidence" value="ECO:0007669"/>
    <property type="project" value="InterPro"/>
</dbReference>
<keyword evidence="6" id="KW-0812">Transmembrane</keyword>
<dbReference type="InterPro" id="IPR001128">
    <property type="entry name" value="Cyt_P450"/>
</dbReference>
<keyword evidence="7 14" id="KW-0479">Metal-binding</keyword>